<keyword evidence="3" id="KW-1185">Reference proteome</keyword>
<comment type="caution">
    <text evidence="2">The sequence shown here is derived from an EMBL/GenBank/DDBJ whole genome shotgun (WGS) entry which is preliminary data.</text>
</comment>
<dbReference type="RefSeq" id="WP_133591180.1">
    <property type="nucleotide sequence ID" value="NZ_CP037953.1"/>
</dbReference>
<gene>
    <name evidence="2" type="ORF">EV696_110103</name>
</gene>
<organism evidence="2 3">
    <name type="scientific">Permianibacter aggregans</name>
    <dbReference type="NCBI Taxonomy" id="1510150"/>
    <lineage>
        <taxon>Bacteria</taxon>
        <taxon>Pseudomonadati</taxon>
        <taxon>Pseudomonadota</taxon>
        <taxon>Gammaproteobacteria</taxon>
        <taxon>Pseudomonadales</taxon>
        <taxon>Pseudomonadaceae</taxon>
        <taxon>Permianibacter</taxon>
    </lineage>
</organism>
<protein>
    <recommendedName>
        <fullName evidence="4">Lipoprotein</fullName>
    </recommendedName>
</protein>
<name>A0A4R6UKV4_9GAMM</name>
<keyword evidence="1" id="KW-0732">Signal</keyword>
<sequence length="293" mass="32671">MSLATDFRRHSRLLSLGASLLLALSLSACQPKADSSDAESLTDSLAAMQKERSAEEKARLARALYILALTETGHLGDPPTDAVAIAEDATLGPALLRVLDGDTYEDIVEKATEIRSAELQQAIHAAQRAQQDVRARMAQANAEITQLRDFSVARAEYGWTKGDYLPQAFVEFELSNLSDEQVTGIKMRGRLSTPDREDPWVFEVLSHDMVRPLPKKTTQQYRLVPNQFSAWGNRKLQNRRDTRLALEIINIRVGTEWLVSADPLLLEKELQHYLTAEQGARAELDAIRAKGHI</sequence>
<evidence type="ECO:0000313" key="3">
    <source>
        <dbReference type="Proteomes" id="UP000295375"/>
    </source>
</evidence>
<dbReference type="AlphaFoldDB" id="A0A4R6UKV4"/>
<proteinExistence type="predicted"/>
<reference evidence="2 3" key="1">
    <citation type="submission" date="2019-03" db="EMBL/GenBank/DDBJ databases">
        <title>Genomic Encyclopedia of Type Strains, Phase IV (KMG-IV): sequencing the most valuable type-strain genomes for metagenomic binning, comparative biology and taxonomic classification.</title>
        <authorList>
            <person name="Goeker M."/>
        </authorList>
    </citation>
    <scope>NUCLEOTIDE SEQUENCE [LARGE SCALE GENOMIC DNA]</scope>
    <source>
        <strain evidence="2 3">DSM 103792</strain>
    </source>
</reference>
<accession>A0A4R6UKV4</accession>
<feature type="chain" id="PRO_5020882017" description="Lipoprotein" evidence="1">
    <location>
        <begin position="29"/>
        <end position="293"/>
    </location>
</feature>
<dbReference type="Proteomes" id="UP000295375">
    <property type="component" value="Unassembled WGS sequence"/>
</dbReference>
<evidence type="ECO:0000313" key="2">
    <source>
        <dbReference type="EMBL" id="TDQ47511.1"/>
    </source>
</evidence>
<dbReference type="Pfam" id="PF20404">
    <property type="entry name" value="DUF6694"/>
    <property type="match status" value="1"/>
</dbReference>
<dbReference type="InterPro" id="IPR046516">
    <property type="entry name" value="DUF6694"/>
</dbReference>
<dbReference type="OrthoDB" id="5540991at2"/>
<feature type="signal peptide" evidence="1">
    <location>
        <begin position="1"/>
        <end position="28"/>
    </location>
</feature>
<evidence type="ECO:0008006" key="4">
    <source>
        <dbReference type="Google" id="ProtNLM"/>
    </source>
</evidence>
<dbReference type="EMBL" id="SNYM01000010">
    <property type="protein sequence ID" value="TDQ47511.1"/>
    <property type="molecule type" value="Genomic_DNA"/>
</dbReference>
<evidence type="ECO:0000256" key="1">
    <source>
        <dbReference type="SAM" id="SignalP"/>
    </source>
</evidence>